<evidence type="ECO:0000256" key="7">
    <source>
        <dbReference type="ARBA" id="ARBA00022840"/>
    </source>
</evidence>
<keyword evidence="9" id="KW-0464">Manganese</keyword>
<dbReference type="SUPFAM" id="SSF52440">
    <property type="entry name" value="PreATP-grasp domain"/>
    <property type="match status" value="1"/>
</dbReference>
<evidence type="ECO:0000256" key="8">
    <source>
        <dbReference type="ARBA" id="ARBA00022842"/>
    </source>
</evidence>
<dbReference type="GO" id="GO:0005524">
    <property type="term" value="F:ATP binding"/>
    <property type="evidence" value="ECO:0007669"/>
    <property type="project" value="UniProtKB-UniRule"/>
</dbReference>
<keyword evidence="7 10" id="KW-0067">ATP-binding</keyword>
<dbReference type="InterPro" id="IPR004218">
    <property type="entry name" value="GSHS_ATP-bd"/>
</dbReference>
<dbReference type="KEGG" id="ebla:JGUZn3_12630"/>
<keyword evidence="5" id="KW-0479">Metal-binding</keyword>
<dbReference type="Pfam" id="PF02955">
    <property type="entry name" value="GSH-S_ATP"/>
    <property type="match status" value="1"/>
</dbReference>
<dbReference type="InterPro" id="IPR004215">
    <property type="entry name" value="GSHS_N"/>
</dbReference>
<evidence type="ECO:0000256" key="4">
    <source>
        <dbReference type="ARBA" id="ARBA00022684"/>
    </source>
</evidence>
<dbReference type="InterPro" id="IPR013815">
    <property type="entry name" value="ATP_grasp_subdomain_1"/>
</dbReference>
<dbReference type="UniPathway" id="UPA00142">
    <property type="reaction ID" value="UER00210"/>
</dbReference>
<dbReference type="NCBIfam" id="TIGR01380">
    <property type="entry name" value="glut_syn"/>
    <property type="match status" value="1"/>
</dbReference>
<comment type="similarity">
    <text evidence="10">Belongs to the prokaryotic GSH synthase family.</text>
</comment>
<dbReference type="Gene3D" id="3.40.50.20">
    <property type="match status" value="1"/>
</dbReference>
<feature type="domain" description="ATP-grasp" evidence="11">
    <location>
        <begin position="164"/>
        <end position="348"/>
    </location>
</feature>
<dbReference type="SUPFAM" id="SSF56059">
    <property type="entry name" value="Glutathione synthetase ATP-binding domain-like"/>
    <property type="match status" value="1"/>
</dbReference>
<organism evidence="12 13">
    <name type="scientific">Entomobacter blattae</name>
    <dbReference type="NCBI Taxonomy" id="2762277"/>
    <lineage>
        <taxon>Bacteria</taxon>
        <taxon>Pseudomonadati</taxon>
        <taxon>Pseudomonadota</taxon>
        <taxon>Alphaproteobacteria</taxon>
        <taxon>Acetobacterales</taxon>
        <taxon>Acetobacteraceae</taxon>
        <taxon>Entomobacter</taxon>
    </lineage>
</organism>
<gene>
    <name evidence="10 12" type="primary">gshB</name>
    <name evidence="12" type="ORF">JGUZn3_12630</name>
</gene>
<comment type="pathway">
    <text evidence="10">Sulfur metabolism; glutathione biosynthesis; glutathione from L-cysteine and L-glutamate: step 2/2.</text>
</comment>
<dbReference type="Gene3D" id="3.30.470.20">
    <property type="entry name" value="ATP-grasp fold, B domain"/>
    <property type="match status" value="1"/>
</dbReference>
<accession>A0A7H1NRS9</accession>
<evidence type="ECO:0000313" key="12">
    <source>
        <dbReference type="EMBL" id="QNT78489.1"/>
    </source>
</evidence>
<dbReference type="Pfam" id="PF02951">
    <property type="entry name" value="GSH-S_N"/>
    <property type="match status" value="1"/>
</dbReference>
<evidence type="ECO:0000256" key="5">
    <source>
        <dbReference type="ARBA" id="ARBA00022723"/>
    </source>
</evidence>
<keyword evidence="4 10" id="KW-0317">Glutathione biosynthesis</keyword>
<keyword evidence="6 10" id="KW-0547">Nucleotide-binding</keyword>
<sequence length="353" mass="39235">MGKNGLWNEDHFGFDLLKVDEIAMPSLKIAVQMDPLEQVNPKGDSTFALMLEAQARGHTLYEYHVNSLRYETHPESKGFALLCQARQVQVFREGAQHEGAQHAQFSPYETLDLGQTDVVLMRQDPPFDMGYISATYMLERIHGIGEGKTLIVNNPRAVRDAPEKLVAMNFPALMPPTLVTWSSEAIKAFRAEHGDIILKPLYGNGGVGIFRLSAQDENLSSLLEFYFSTSREPLMVQRFVPAVKAGDKRIILVDGEVAGAINRMPQEGEIRSNMHVGGVAQPIGLTERDKEICTAIGPFLKREGLIFVGIDVIGEWLTEINVTSPTGIQELDRFNHTNTAALVWQAIESKFPS</sequence>
<dbReference type="PANTHER" id="PTHR21621">
    <property type="entry name" value="RIBOSOMAL PROTEIN S6 MODIFICATION PROTEIN"/>
    <property type="match status" value="1"/>
</dbReference>
<dbReference type="GO" id="GO:0005737">
    <property type="term" value="C:cytoplasm"/>
    <property type="evidence" value="ECO:0007669"/>
    <property type="project" value="TreeGrafter"/>
</dbReference>
<dbReference type="PROSITE" id="PS50975">
    <property type="entry name" value="ATP_GRASP"/>
    <property type="match status" value="1"/>
</dbReference>
<dbReference type="EMBL" id="CP060244">
    <property type="protein sequence ID" value="QNT78489.1"/>
    <property type="molecule type" value="Genomic_DNA"/>
</dbReference>
<reference evidence="12 13" key="1">
    <citation type="submission" date="2020-08" db="EMBL/GenBank/DDBJ databases">
        <title>Complete genome sequence of Entomobacter blattae G55GP.</title>
        <authorList>
            <person name="Poehlein A."/>
            <person name="Guzman J."/>
            <person name="Daniel R."/>
            <person name="Vilcinskas A."/>
        </authorList>
    </citation>
    <scope>NUCLEOTIDE SEQUENCE [LARGE SCALE GENOMIC DNA]</scope>
    <source>
        <strain evidence="12 13">G55GP</strain>
    </source>
</reference>
<evidence type="ECO:0000256" key="10">
    <source>
        <dbReference type="HAMAP-Rule" id="MF_00162"/>
    </source>
</evidence>
<comment type="cofactor">
    <cofactor evidence="1">
        <name>Mn(2+)</name>
        <dbReference type="ChEBI" id="CHEBI:29035"/>
    </cofactor>
</comment>
<dbReference type="Gene3D" id="3.30.1490.20">
    <property type="entry name" value="ATP-grasp fold, A domain"/>
    <property type="match status" value="1"/>
</dbReference>
<protein>
    <recommendedName>
        <fullName evidence="10">Glutathione synthetase</fullName>
        <ecNumber evidence="10">6.3.2.3</ecNumber>
    </recommendedName>
    <alternativeName>
        <fullName evidence="10">GSH synthetase</fullName>
        <shortName evidence="10">GSH-S</shortName>
        <shortName evidence="10">GSHase</shortName>
    </alternativeName>
    <alternativeName>
        <fullName evidence="10">Glutathione synthase</fullName>
    </alternativeName>
</protein>
<dbReference type="EC" id="6.3.2.3" evidence="10"/>
<dbReference type="InterPro" id="IPR011761">
    <property type="entry name" value="ATP-grasp"/>
</dbReference>
<evidence type="ECO:0000313" key="13">
    <source>
        <dbReference type="Proteomes" id="UP000516349"/>
    </source>
</evidence>
<dbReference type="InterPro" id="IPR006284">
    <property type="entry name" value="Glut_synth_pro"/>
</dbReference>
<evidence type="ECO:0000256" key="2">
    <source>
        <dbReference type="ARBA" id="ARBA00001946"/>
    </source>
</evidence>
<dbReference type="Proteomes" id="UP000516349">
    <property type="component" value="Chromosome"/>
</dbReference>
<dbReference type="GO" id="GO:0046872">
    <property type="term" value="F:metal ion binding"/>
    <property type="evidence" value="ECO:0007669"/>
    <property type="project" value="UniProtKB-KW"/>
</dbReference>
<proteinExistence type="inferred from homology"/>
<evidence type="ECO:0000256" key="3">
    <source>
        <dbReference type="ARBA" id="ARBA00022598"/>
    </source>
</evidence>
<comment type="cofactor">
    <cofactor evidence="2">
        <name>Mg(2+)</name>
        <dbReference type="ChEBI" id="CHEBI:18420"/>
    </cofactor>
</comment>
<evidence type="ECO:0000259" key="11">
    <source>
        <dbReference type="PROSITE" id="PS50975"/>
    </source>
</evidence>
<evidence type="ECO:0000256" key="9">
    <source>
        <dbReference type="ARBA" id="ARBA00023211"/>
    </source>
</evidence>
<name>A0A7H1NRS9_9PROT</name>
<keyword evidence="13" id="KW-1185">Reference proteome</keyword>
<evidence type="ECO:0000256" key="6">
    <source>
        <dbReference type="ARBA" id="ARBA00022741"/>
    </source>
</evidence>
<keyword evidence="8" id="KW-0460">Magnesium</keyword>
<keyword evidence="3 10" id="KW-0436">Ligase</keyword>
<comment type="catalytic activity">
    <reaction evidence="10">
        <text>gamma-L-glutamyl-L-cysteine + glycine + ATP = glutathione + ADP + phosphate + H(+)</text>
        <dbReference type="Rhea" id="RHEA:13557"/>
        <dbReference type="ChEBI" id="CHEBI:15378"/>
        <dbReference type="ChEBI" id="CHEBI:30616"/>
        <dbReference type="ChEBI" id="CHEBI:43474"/>
        <dbReference type="ChEBI" id="CHEBI:57305"/>
        <dbReference type="ChEBI" id="CHEBI:57925"/>
        <dbReference type="ChEBI" id="CHEBI:58173"/>
        <dbReference type="ChEBI" id="CHEBI:456216"/>
        <dbReference type="EC" id="6.3.2.3"/>
    </reaction>
</comment>
<dbReference type="NCBIfam" id="NF003573">
    <property type="entry name" value="PRK05246.1"/>
    <property type="match status" value="1"/>
</dbReference>
<dbReference type="PANTHER" id="PTHR21621:SF4">
    <property type="entry name" value="GLUTATHIONE SYNTHETASE"/>
    <property type="match status" value="1"/>
</dbReference>
<dbReference type="HAMAP" id="MF_00162">
    <property type="entry name" value="GSH_S"/>
    <property type="match status" value="1"/>
</dbReference>
<dbReference type="AlphaFoldDB" id="A0A7H1NRS9"/>
<dbReference type="GO" id="GO:0004363">
    <property type="term" value="F:glutathione synthase activity"/>
    <property type="evidence" value="ECO:0007669"/>
    <property type="project" value="UniProtKB-UniRule"/>
</dbReference>
<dbReference type="InterPro" id="IPR016185">
    <property type="entry name" value="PreATP-grasp_dom_sf"/>
</dbReference>
<evidence type="ECO:0000256" key="1">
    <source>
        <dbReference type="ARBA" id="ARBA00001936"/>
    </source>
</evidence>